<sequence length="144" mass="16840">MSYSHGSSAYEDKVVHEMDVTCNCGSQVYLKASWTGRNPGRRYWACPKYGSSGYCGFFMWFDPEMCERAKAIIPNLLDRMYKYRQEIEQFNIREREGAARLGFAMRKLEDMENELRVSKKSANTLWKVVICVPTMLFILILCFK</sequence>
<accession>A0A9N7R9W9</accession>
<evidence type="ECO:0000313" key="8">
    <source>
        <dbReference type="Proteomes" id="UP001153555"/>
    </source>
</evidence>
<evidence type="ECO:0000313" key="7">
    <source>
        <dbReference type="EMBL" id="CAA0818604.1"/>
    </source>
</evidence>
<reference evidence="7" key="1">
    <citation type="submission" date="2019-12" db="EMBL/GenBank/DDBJ databases">
        <authorList>
            <person name="Scholes J."/>
        </authorList>
    </citation>
    <scope>NUCLEOTIDE SEQUENCE</scope>
</reference>
<organism evidence="7 8">
    <name type="scientific">Striga hermonthica</name>
    <name type="common">Purple witchweed</name>
    <name type="synonym">Buchnera hermonthica</name>
    <dbReference type="NCBI Taxonomy" id="68872"/>
    <lineage>
        <taxon>Eukaryota</taxon>
        <taxon>Viridiplantae</taxon>
        <taxon>Streptophyta</taxon>
        <taxon>Embryophyta</taxon>
        <taxon>Tracheophyta</taxon>
        <taxon>Spermatophyta</taxon>
        <taxon>Magnoliopsida</taxon>
        <taxon>eudicotyledons</taxon>
        <taxon>Gunneridae</taxon>
        <taxon>Pentapetalae</taxon>
        <taxon>asterids</taxon>
        <taxon>lamiids</taxon>
        <taxon>Lamiales</taxon>
        <taxon>Orobanchaceae</taxon>
        <taxon>Buchnereae</taxon>
        <taxon>Striga</taxon>
    </lineage>
</organism>
<keyword evidence="5" id="KW-1133">Transmembrane helix</keyword>
<proteinExistence type="predicted"/>
<keyword evidence="5" id="KW-0472">Membrane</keyword>
<dbReference type="Proteomes" id="UP001153555">
    <property type="component" value="Unassembled WGS sequence"/>
</dbReference>
<keyword evidence="2 4" id="KW-0863">Zinc-finger</keyword>
<dbReference type="EMBL" id="CACSLK010017224">
    <property type="protein sequence ID" value="CAA0818604.1"/>
    <property type="molecule type" value="Genomic_DNA"/>
</dbReference>
<feature type="transmembrane region" description="Helical" evidence="5">
    <location>
        <begin position="125"/>
        <end position="143"/>
    </location>
</feature>
<keyword evidence="1" id="KW-0479">Metal-binding</keyword>
<evidence type="ECO:0000256" key="5">
    <source>
        <dbReference type="SAM" id="Phobius"/>
    </source>
</evidence>
<evidence type="ECO:0000256" key="3">
    <source>
        <dbReference type="ARBA" id="ARBA00022833"/>
    </source>
</evidence>
<name>A0A9N7R9W9_STRHE</name>
<keyword evidence="3" id="KW-0862">Zinc</keyword>
<evidence type="ECO:0000256" key="1">
    <source>
        <dbReference type="ARBA" id="ARBA00022723"/>
    </source>
</evidence>
<evidence type="ECO:0000256" key="4">
    <source>
        <dbReference type="PROSITE-ProRule" id="PRU01343"/>
    </source>
</evidence>
<gene>
    <name evidence="7" type="ORF">SHERM_00374</name>
</gene>
<feature type="domain" description="GRF-type" evidence="6">
    <location>
        <begin position="22"/>
        <end position="64"/>
    </location>
</feature>
<comment type="caution">
    <text evidence="7">The sequence shown here is derived from an EMBL/GenBank/DDBJ whole genome shotgun (WGS) entry which is preliminary data.</text>
</comment>
<dbReference type="InterPro" id="IPR010666">
    <property type="entry name" value="Znf_GRF"/>
</dbReference>
<dbReference type="Pfam" id="PF06839">
    <property type="entry name" value="Zn_ribbon_GRF"/>
    <property type="match status" value="1"/>
</dbReference>
<protein>
    <recommendedName>
        <fullName evidence="6">GRF-type domain-containing protein</fullName>
    </recommendedName>
</protein>
<evidence type="ECO:0000259" key="6">
    <source>
        <dbReference type="PROSITE" id="PS51999"/>
    </source>
</evidence>
<dbReference type="PANTHER" id="PTHR33248">
    <property type="entry name" value="ZINC ION-BINDING PROTEIN"/>
    <property type="match status" value="1"/>
</dbReference>
<dbReference type="GO" id="GO:0008270">
    <property type="term" value="F:zinc ion binding"/>
    <property type="evidence" value="ECO:0007669"/>
    <property type="project" value="UniProtKB-KW"/>
</dbReference>
<dbReference type="OrthoDB" id="913116at2759"/>
<keyword evidence="8" id="KW-1185">Reference proteome</keyword>
<dbReference type="AlphaFoldDB" id="A0A9N7R9W9"/>
<evidence type="ECO:0000256" key="2">
    <source>
        <dbReference type="ARBA" id="ARBA00022771"/>
    </source>
</evidence>
<keyword evidence="5" id="KW-0812">Transmembrane</keyword>
<dbReference type="PROSITE" id="PS51999">
    <property type="entry name" value="ZF_GRF"/>
    <property type="match status" value="1"/>
</dbReference>